<dbReference type="SUPFAM" id="SSF53335">
    <property type="entry name" value="S-adenosyl-L-methionine-dependent methyltransferases"/>
    <property type="match status" value="1"/>
</dbReference>
<dbReference type="Gene3D" id="3.40.50.150">
    <property type="entry name" value="Vaccinia Virus protein VP39"/>
    <property type="match status" value="1"/>
</dbReference>
<dbReference type="InterPro" id="IPR006342">
    <property type="entry name" value="FkbM_mtfrase"/>
</dbReference>
<gene>
    <name evidence="2" type="ORF">Verru16b_02587</name>
</gene>
<dbReference type="AlphaFoldDB" id="A0A1D8AXA0"/>
<dbReference type="Pfam" id="PF05050">
    <property type="entry name" value="Methyltransf_21"/>
    <property type="match status" value="1"/>
</dbReference>
<evidence type="ECO:0000313" key="3">
    <source>
        <dbReference type="Proteomes" id="UP000095228"/>
    </source>
</evidence>
<keyword evidence="3" id="KW-1185">Reference proteome</keyword>
<reference evidence="2 3" key="1">
    <citation type="submission" date="2016-06" db="EMBL/GenBank/DDBJ databases">
        <title>Three novel species with peptidoglycan cell walls form the new genus Lacunisphaera gen. nov. in the family Opitutaceae of the verrucomicrobial subdivision 4.</title>
        <authorList>
            <person name="Rast P."/>
            <person name="Gloeckner I."/>
            <person name="Jogler M."/>
            <person name="Boedeker C."/>
            <person name="Jeske O."/>
            <person name="Wiegand S."/>
            <person name="Reinhardt R."/>
            <person name="Schumann P."/>
            <person name="Rohde M."/>
            <person name="Spring S."/>
            <person name="Gloeckner F.O."/>
            <person name="Jogler C."/>
        </authorList>
    </citation>
    <scope>NUCLEOTIDE SEQUENCE [LARGE SCALE GENOMIC DNA]</scope>
    <source>
        <strain evidence="2 3">IG16b</strain>
    </source>
</reference>
<proteinExistence type="predicted"/>
<dbReference type="InterPro" id="IPR029063">
    <property type="entry name" value="SAM-dependent_MTases_sf"/>
</dbReference>
<feature type="domain" description="Methyltransferase FkbM" evidence="1">
    <location>
        <begin position="56"/>
        <end position="222"/>
    </location>
</feature>
<dbReference type="RefSeq" id="WP_069962646.1">
    <property type="nucleotide sequence ID" value="NZ_CP016094.1"/>
</dbReference>
<dbReference type="EMBL" id="CP016094">
    <property type="protein sequence ID" value="AOS45506.1"/>
    <property type="molecule type" value="Genomic_DNA"/>
</dbReference>
<dbReference type="Proteomes" id="UP000095228">
    <property type="component" value="Chromosome"/>
</dbReference>
<accession>A0A1D8AXA0</accession>
<organism evidence="2 3">
    <name type="scientific">Lacunisphaera limnophila</name>
    <dbReference type="NCBI Taxonomy" id="1838286"/>
    <lineage>
        <taxon>Bacteria</taxon>
        <taxon>Pseudomonadati</taxon>
        <taxon>Verrucomicrobiota</taxon>
        <taxon>Opitutia</taxon>
        <taxon>Opitutales</taxon>
        <taxon>Opitutaceae</taxon>
        <taxon>Lacunisphaera</taxon>
    </lineage>
</organism>
<evidence type="ECO:0000259" key="1">
    <source>
        <dbReference type="Pfam" id="PF05050"/>
    </source>
</evidence>
<evidence type="ECO:0000313" key="2">
    <source>
        <dbReference type="EMBL" id="AOS45506.1"/>
    </source>
</evidence>
<sequence length="247" mass="27954">MTHAVAALTFRQKVKTLPVLGGALEGLWRGLTGRTSLEFELRRSRKLPPDATIVKIGSNDGFQDDPTAALLISRPLMRCVFVEPVPHLLDGARRCWGNSPRFTYLAAAVNDGSPATFYYVDPAAKSLFPDLTVEPDLLGSLDRNHILKHPDCARLEPYIRALPLRGLTLEGVFAQGGVSHLDVLHIDAEGWDWKILRQLDLSIRQPTFIIMEYIHLDPTEQREARARFDDTYEWRVRGTDWVWEKIA</sequence>
<dbReference type="KEGG" id="obg:Verru16b_02587"/>
<dbReference type="STRING" id="1838286.Verru16b_02587"/>
<name>A0A1D8AXA0_9BACT</name>
<dbReference type="OrthoDB" id="9810122at2"/>
<protein>
    <recommendedName>
        <fullName evidence="1">Methyltransferase FkbM domain-containing protein</fullName>
    </recommendedName>
</protein>